<proteinExistence type="predicted"/>
<accession>A0A7X0STH3</accession>
<dbReference type="SUPFAM" id="SSF48498">
    <property type="entry name" value="Tetracyclin repressor-like, C-terminal domain"/>
    <property type="match status" value="1"/>
</dbReference>
<keyword evidence="7" id="KW-1185">Reference proteome</keyword>
<dbReference type="SUPFAM" id="SSF46689">
    <property type="entry name" value="Homeodomain-like"/>
    <property type="match status" value="1"/>
</dbReference>
<protein>
    <submittedName>
        <fullName evidence="6">TetR/AcrR family transcriptional regulator</fullName>
    </submittedName>
</protein>
<evidence type="ECO:0000313" key="6">
    <source>
        <dbReference type="EMBL" id="MBB6734595.1"/>
    </source>
</evidence>
<dbReference type="InterPro" id="IPR001647">
    <property type="entry name" value="HTH_TetR"/>
</dbReference>
<feature type="DNA-binding region" description="H-T-H motif" evidence="4">
    <location>
        <begin position="32"/>
        <end position="51"/>
    </location>
</feature>
<evidence type="ECO:0000256" key="4">
    <source>
        <dbReference type="PROSITE-ProRule" id="PRU00335"/>
    </source>
</evidence>
<evidence type="ECO:0000259" key="5">
    <source>
        <dbReference type="PROSITE" id="PS50977"/>
    </source>
</evidence>
<dbReference type="PANTHER" id="PTHR30055">
    <property type="entry name" value="HTH-TYPE TRANSCRIPTIONAL REGULATOR RUTR"/>
    <property type="match status" value="1"/>
</dbReference>
<dbReference type="EMBL" id="JACJVO010000034">
    <property type="protein sequence ID" value="MBB6734595.1"/>
    <property type="molecule type" value="Genomic_DNA"/>
</dbReference>
<keyword evidence="1" id="KW-0805">Transcription regulation</keyword>
<evidence type="ECO:0000313" key="7">
    <source>
        <dbReference type="Proteomes" id="UP000564644"/>
    </source>
</evidence>
<reference evidence="6 7" key="1">
    <citation type="submission" date="2020-08" db="EMBL/GenBank/DDBJ databases">
        <title>Cohnella phylogeny.</title>
        <authorList>
            <person name="Dunlap C."/>
        </authorList>
    </citation>
    <scope>NUCLEOTIDE SEQUENCE [LARGE SCALE GENOMIC DNA]</scope>
    <source>
        <strain evidence="6 7">CBP 2801</strain>
    </source>
</reference>
<comment type="caution">
    <text evidence="6">The sequence shown here is derived from an EMBL/GenBank/DDBJ whole genome shotgun (WGS) entry which is preliminary data.</text>
</comment>
<dbReference type="InterPro" id="IPR025996">
    <property type="entry name" value="MT1864/Rv1816-like_C"/>
</dbReference>
<keyword evidence="2 4" id="KW-0238">DNA-binding</keyword>
<keyword evidence="3" id="KW-0804">Transcription</keyword>
<dbReference type="InterPro" id="IPR009057">
    <property type="entry name" value="Homeodomain-like_sf"/>
</dbReference>
<dbReference type="InterPro" id="IPR036271">
    <property type="entry name" value="Tet_transcr_reg_TetR-rel_C_sf"/>
</dbReference>
<sequence length="195" mass="22272">MNRRERHKQELRQRIVSATKDIASEEGWQGITIRKVAERIEYSPPTIYEHFENKEALLFELLKDGFQELYLDLAKAKEQTSGGTPQQALHAVARAYWAFAFREPELYAIMLGLGGVSFGTPETPEEPVRVFYLLLDLVSACLRIETDDPDGEVDLFWSNLHGMISLTIQGRMKGGQERAEALVEKIVERYVKAWG</sequence>
<evidence type="ECO:0000256" key="3">
    <source>
        <dbReference type="ARBA" id="ARBA00023163"/>
    </source>
</evidence>
<feature type="domain" description="HTH tetR-type" evidence="5">
    <location>
        <begin position="9"/>
        <end position="69"/>
    </location>
</feature>
<dbReference type="InterPro" id="IPR050109">
    <property type="entry name" value="HTH-type_TetR-like_transc_reg"/>
</dbReference>
<dbReference type="GO" id="GO:0003700">
    <property type="term" value="F:DNA-binding transcription factor activity"/>
    <property type="evidence" value="ECO:0007669"/>
    <property type="project" value="TreeGrafter"/>
</dbReference>
<evidence type="ECO:0000256" key="1">
    <source>
        <dbReference type="ARBA" id="ARBA00023015"/>
    </source>
</evidence>
<dbReference type="AlphaFoldDB" id="A0A7X0STH3"/>
<gene>
    <name evidence="6" type="ORF">H7C18_27075</name>
</gene>
<dbReference type="Gene3D" id="1.10.357.10">
    <property type="entry name" value="Tetracycline Repressor, domain 2"/>
    <property type="match status" value="1"/>
</dbReference>
<dbReference type="GO" id="GO:0000976">
    <property type="term" value="F:transcription cis-regulatory region binding"/>
    <property type="evidence" value="ECO:0007669"/>
    <property type="project" value="TreeGrafter"/>
</dbReference>
<dbReference type="PRINTS" id="PR00455">
    <property type="entry name" value="HTHTETR"/>
</dbReference>
<evidence type="ECO:0000256" key="2">
    <source>
        <dbReference type="ARBA" id="ARBA00023125"/>
    </source>
</evidence>
<name>A0A7X0STH3_9BACL</name>
<dbReference type="PROSITE" id="PS50977">
    <property type="entry name" value="HTH_TETR_2"/>
    <property type="match status" value="1"/>
</dbReference>
<dbReference type="Pfam" id="PF13305">
    <property type="entry name" value="TetR_C_33"/>
    <property type="match status" value="1"/>
</dbReference>
<dbReference type="Pfam" id="PF00440">
    <property type="entry name" value="TetR_N"/>
    <property type="match status" value="1"/>
</dbReference>
<dbReference type="RefSeq" id="WP_185132252.1">
    <property type="nucleotide sequence ID" value="NZ_JACJVO010000034.1"/>
</dbReference>
<dbReference type="PANTHER" id="PTHR30055:SF234">
    <property type="entry name" value="HTH-TYPE TRANSCRIPTIONAL REGULATOR BETI"/>
    <property type="match status" value="1"/>
</dbReference>
<organism evidence="6 7">
    <name type="scientific">Cohnella zeiphila</name>
    <dbReference type="NCBI Taxonomy" id="2761120"/>
    <lineage>
        <taxon>Bacteria</taxon>
        <taxon>Bacillati</taxon>
        <taxon>Bacillota</taxon>
        <taxon>Bacilli</taxon>
        <taxon>Bacillales</taxon>
        <taxon>Paenibacillaceae</taxon>
        <taxon>Cohnella</taxon>
    </lineage>
</organism>
<dbReference type="Proteomes" id="UP000564644">
    <property type="component" value="Unassembled WGS sequence"/>
</dbReference>